<sequence length="94" mass="10716">MMLPMKRPRLSAVRVWSDFCLELTFIDDQRWVVDLSQDLQEGPGLQPLLDPEIFASVILGDHGWSVEWPEPDIQIGADTLYLEMLAQRSSPHPA</sequence>
<accession>A0A7U9GRM0</accession>
<protein>
    <recommendedName>
        <fullName evidence="3">DUF2442 domain-containing protein</fullName>
    </recommendedName>
</protein>
<evidence type="ECO:0000313" key="2">
    <source>
        <dbReference type="Proteomes" id="UP000006045"/>
    </source>
</evidence>
<dbReference type="Proteomes" id="UP000006045">
    <property type="component" value="Chromosome"/>
</dbReference>
<dbReference type="Pfam" id="PF10387">
    <property type="entry name" value="DUF2442"/>
    <property type="match status" value="1"/>
</dbReference>
<dbReference type="InterPro" id="IPR036782">
    <property type="entry name" value="NE0471-like_N"/>
</dbReference>
<reference evidence="1 2" key="1">
    <citation type="submission" date="2012-08" db="EMBL/GenBank/DDBJ databases">
        <title>The genome of cave-isolated P. fluorescens strain R124 demonstrates phenotypic adaptation to the mineral environment.</title>
        <authorList>
            <person name="Barton M.D."/>
            <person name="Petronio M."/>
            <person name="Giarrizzo J.G."/>
            <person name="Bowling B.V."/>
            <person name="Barton H.A."/>
        </authorList>
    </citation>
    <scope>NUCLEOTIDE SEQUENCE [LARGE SCALE GENOMIC DNA]</scope>
    <source>
        <strain evidence="1 2">R124</strain>
    </source>
</reference>
<proteinExistence type="predicted"/>
<name>A0A7U9GRM0_PSEFL</name>
<dbReference type="EMBL" id="CM001561">
    <property type="protein sequence ID" value="EJZ57069.1"/>
    <property type="molecule type" value="Genomic_DNA"/>
</dbReference>
<gene>
    <name evidence="1" type="ORF">I1A_001384</name>
</gene>
<dbReference type="SUPFAM" id="SSF143880">
    <property type="entry name" value="NE0471 N-terminal domain-like"/>
    <property type="match status" value="1"/>
</dbReference>
<dbReference type="AlphaFoldDB" id="A0A7U9GRM0"/>
<dbReference type="InterPro" id="IPR018841">
    <property type="entry name" value="DUF2442"/>
</dbReference>
<organism evidence="1 2">
    <name type="scientific">Pseudomonas fluorescens R124</name>
    <dbReference type="NCBI Taxonomy" id="743713"/>
    <lineage>
        <taxon>Bacteria</taxon>
        <taxon>Pseudomonadati</taxon>
        <taxon>Pseudomonadota</taxon>
        <taxon>Gammaproteobacteria</taxon>
        <taxon>Pseudomonadales</taxon>
        <taxon>Pseudomonadaceae</taxon>
        <taxon>Pseudomonas</taxon>
    </lineage>
</organism>
<evidence type="ECO:0008006" key="3">
    <source>
        <dbReference type="Google" id="ProtNLM"/>
    </source>
</evidence>
<evidence type="ECO:0000313" key="1">
    <source>
        <dbReference type="EMBL" id="EJZ57069.1"/>
    </source>
</evidence>
<dbReference type="Gene3D" id="3.30.2020.10">
    <property type="entry name" value="NE0471-like N-terminal domain"/>
    <property type="match status" value="1"/>
</dbReference>